<feature type="chain" id="PRO_5043137798" evidence="1">
    <location>
        <begin position="20"/>
        <end position="66"/>
    </location>
</feature>
<name>A0A183A408_9TREM</name>
<sequence>MLACHSIAVNLLFVAHIASYRIELRERDPKSCCASLVARLRKLRGMRSNYDCLMRTQKVKKTKAMN</sequence>
<evidence type="ECO:0000256" key="1">
    <source>
        <dbReference type="SAM" id="SignalP"/>
    </source>
</evidence>
<feature type="signal peptide" evidence="1">
    <location>
        <begin position="1"/>
        <end position="19"/>
    </location>
</feature>
<evidence type="ECO:0000313" key="3">
    <source>
        <dbReference type="Proteomes" id="UP000272942"/>
    </source>
</evidence>
<organism evidence="4">
    <name type="scientific">Echinostoma caproni</name>
    <dbReference type="NCBI Taxonomy" id="27848"/>
    <lineage>
        <taxon>Eukaryota</taxon>
        <taxon>Metazoa</taxon>
        <taxon>Spiralia</taxon>
        <taxon>Lophotrochozoa</taxon>
        <taxon>Platyhelminthes</taxon>
        <taxon>Trematoda</taxon>
        <taxon>Digenea</taxon>
        <taxon>Plagiorchiida</taxon>
        <taxon>Echinostomata</taxon>
        <taxon>Echinostomatoidea</taxon>
        <taxon>Echinostomatidae</taxon>
        <taxon>Echinostoma</taxon>
    </lineage>
</organism>
<gene>
    <name evidence="2" type="ORF">ECPE_LOCUS1693</name>
</gene>
<proteinExistence type="predicted"/>
<accession>A0A183A408</accession>
<evidence type="ECO:0000313" key="4">
    <source>
        <dbReference type="WBParaSite" id="ECPE_0000169301-mRNA-1"/>
    </source>
</evidence>
<dbReference type="WBParaSite" id="ECPE_0000169301-mRNA-1">
    <property type="protein sequence ID" value="ECPE_0000169301-mRNA-1"/>
    <property type="gene ID" value="ECPE_0000169301"/>
</dbReference>
<keyword evidence="3" id="KW-1185">Reference proteome</keyword>
<dbReference type="EMBL" id="UZAN01013264">
    <property type="protein sequence ID" value="VDP44440.1"/>
    <property type="molecule type" value="Genomic_DNA"/>
</dbReference>
<protein>
    <submittedName>
        <fullName evidence="4">Secreted protein</fullName>
    </submittedName>
</protein>
<keyword evidence="1" id="KW-0732">Signal</keyword>
<evidence type="ECO:0000313" key="2">
    <source>
        <dbReference type="EMBL" id="VDP44440.1"/>
    </source>
</evidence>
<dbReference type="Proteomes" id="UP000272942">
    <property type="component" value="Unassembled WGS sequence"/>
</dbReference>
<dbReference type="AlphaFoldDB" id="A0A183A408"/>
<reference evidence="4" key="1">
    <citation type="submission" date="2016-06" db="UniProtKB">
        <authorList>
            <consortium name="WormBaseParasite"/>
        </authorList>
    </citation>
    <scope>IDENTIFICATION</scope>
</reference>
<reference evidence="2 3" key="2">
    <citation type="submission" date="2018-11" db="EMBL/GenBank/DDBJ databases">
        <authorList>
            <consortium name="Pathogen Informatics"/>
        </authorList>
    </citation>
    <scope>NUCLEOTIDE SEQUENCE [LARGE SCALE GENOMIC DNA]</scope>
    <source>
        <strain evidence="2 3">Egypt</strain>
    </source>
</reference>